<evidence type="ECO:0000259" key="6">
    <source>
        <dbReference type="PROSITE" id="PS51706"/>
    </source>
</evidence>
<evidence type="ECO:0000256" key="1">
    <source>
        <dbReference type="ARBA" id="ARBA00022723"/>
    </source>
</evidence>
<dbReference type="Gene3D" id="3.40.50.300">
    <property type="entry name" value="P-loop containing nucleotide triphosphate hydrolases"/>
    <property type="match status" value="1"/>
</dbReference>
<keyword evidence="1" id="KW-0479">Metal-binding</keyword>
<feature type="compositionally biased region" description="Polar residues" evidence="5">
    <location>
        <begin position="349"/>
        <end position="368"/>
    </location>
</feature>
<evidence type="ECO:0000256" key="3">
    <source>
        <dbReference type="ARBA" id="ARBA00022842"/>
    </source>
</evidence>
<dbReference type="Pfam" id="PF01926">
    <property type="entry name" value="MMR_HSR1"/>
    <property type="match status" value="1"/>
</dbReference>
<keyword evidence="4" id="KW-0342">GTP-binding</keyword>
<dbReference type="GO" id="GO:0046872">
    <property type="term" value="F:metal ion binding"/>
    <property type="evidence" value="ECO:0007669"/>
    <property type="project" value="UniProtKB-KW"/>
</dbReference>
<sequence length="613" mass="67427">MAPSTCPSCNLLLHARLRARLSFLASLRSRRQSRSLRLAPKPLQPAYHWDTIPPTESQLEAATSFIKTHAPRKLWTASEWRKRNEAEDSSNHGLKHQLTPEVAFLGRSNVGKSSLLNALLQTPKLNRVGPRPGKTTTMHAWGLSASNPETGGAGPGGEMKIRLAVLDMPGYGFASRDEWGKEIVTYLRRRKQLRRAFVLIDALHGIKSADEQMVELLRNEGISYQVVVSKADRLLERGGNKKLQAFFELVRREIVQPDAGKGFDGLGEILAVGHLGDSKKSVKIKEQDMLGIDRVRWAVLVAAGLEQWAITRANKEKRTDITDSKPLMRDDGVMVPWKSGDHHLDDGEQPSSALTQPHDSSPPSSRTPTNEEKAGAERTPFFASSESSSTSSSTAEYHRVSALARLDSRPLAKKAKQHHERIPVPARLASFQVGGLAELEAQLPSKSSTSSRKGFPSDLRSSKKDGKAASPAAKNSVQMSDHLERRPTLTRERIAKTASRRAAEATDADYRARERHSPGTETRSSYTSSPPPPPPPNPATNYASRPPPPRMLTSRGRRGRGSGRADGVDGEKKREKNKMKKEKVIRMRHGKAKGAFKAAAKARALARPGNVGW</sequence>
<evidence type="ECO:0000313" key="7">
    <source>
        <dbReference type="EMBL" id="ERF70974.1"/>
    </source>
</evidence>
<feature type="compositionally biased region" description="Basic and acidic residues" evidence="5">
    <location>
        <begin position="481"/>
        <end position="518"/>
    </location>
</feature>
<dbReference type="OrthoDB" id="391988at2759"/>
<gene>
    <name evidence="7" type="ORF">EPUS_09045</name>
</gene>
<name>U1HPI8_ENDPU</name>
<protein>
    <recommendedName>
        <fullName evidence="6">EngB-type G domain-containing protein</fullName>
    </recommendedName>
</protein>
<evidence type="ECO:0000256" key="5">
    <source>
        <dbReference type="SAM" id="MobiDB-lite"/>
    </source>
</evidence>
<evidence type="ECO:0000256" key="4">
    <source>
        <dbReference type="ARBA" id="ARBA00023134"/>
    </source>
</evidence>
<dbReference type="RefSeq" id="XP_007803379.1">
    <property type="nucleotide sequence ID" value="XM_007805188.1"/>
</dbReference>
<dbReference type="GeneID" id="19243881"/>
<accession>U1HPI8</accession>
<dbReference type="InterPro" id="IPR030393">
    <property type="entry name" value="G_ENGB_dom"/>
</dbReference>
<feature type="region of interest" description="Disordered" evidence="5">
    <location>
        <begin position="441"/>
        <end position="595"/>
    </location>
</feature>
<reference evidence="8" key="1">
    <citation type="journal article" date="2014" name="BMC Genomics">
        <title>Genome characteristics reveal the impact of lichenization on lichen-forming fungus Endocarpon pusillum Hedwig (Verrucariales, Ascomycota).</title>
        <authorList>
            <person name="Wang Y.-Y."/>
            <person name="Liu B."/>
            <person name="Zhang X.-Y."/>
            <person name="Zhou Q.-M."/>
            <person name="Zhang T."/>
            <person name="Li H."/>
            <person name="Yu Y.-F."/>
            <person name="Zhang X.-L."/>
            <person name="Hao X.-Y."/>
            <person name="Wang M."/>
            <person name="Wang L."/>
            <person name="Wei J.-C."/>
        </authorList>
    </citation>
    <scope>NUCLEOTIDE SEQUENCE [LARGE SCALE GENOMIC DNA]</scope>
    <source>
        <strain evidence="8">Z07020 / HMAS-L-300199</strain>
    </source>
</reference>
<dbReference type="Proteomes" id="UP000019373">
    <property type="component" value="Unassembled WGS sequence"/>
</dbReference>
<evidence type="ECO:0000256" key="2">
    <source>
        <dbReference type="ARBA" id="ARBA00022741"/>
    </source>
</evidence>
<dbReference type="eggNOG" id="KOG2486">
    <property type="taxonomic scope" value="Eukaryota"/>
</dbReference>
<dbReference type="PROSITE" id="PS51706">
    <property type="entry name" value="G_ENGB"/>
    <property type="match status" value="1"/>
</dbReference>
<dbReference type="SUPFAM" id="SSF52540">
    <property type="entry name" value="P-loop containing nucleoside triphosphate hydrolases"/>
    <property type="match status" value="1"/>
</dbReference>
<dbReference type="EMBL" id="KE721276">
    <property type="protein sequence ID" value="ERF70974.1"/>
    <property type="molecule type" value="Genomic_DNA"/>
</dbReference>
<dbReference type="InterPro" id="IPR027417">
    <property type="entry name" value="P-loop_NTPase"/>
</dbReference>
<organism evidence="7 8">
    <name type="scientific">Endocarpon pusillum (strain Z07020 / HMAS-L-300199)</name>
    <name type="common">Lichen-forming fungus</name>
    <dbReference type="NCBI Taxonomy" id="1263415"/>
    <lineage>
        <taxon>Eukaryota</taxon>
        <taxon>Fungi</taxon>
        <taxon>Dikarya</taxon>
        <taxon>Ascomycota</taxon>
        <taxon>Pezizomycotina</taxon>
        <taxon>Eurotiomycetes</taxon>
        <taxon>Chaetothyriomycetidae</taxon>
        <taxon>Verrucariales</taxon>
        <taxon>Verrucariaceae</taxon>
        <taxon>Endocarpon</taxon>
    </lineage>
</organism>
<feature type="compositionally biased region" description="Basic and acidic residues" evidence="5">
    <location>
        <begin position="321"/>
        <end position="332"/>
    </location>
</feature>
<feature type="compositionally biased region" description="Low complexity" evidence="5">
    <location>
        <begin position="383"/>
        <end position="395"/>
    </location>
</feature>
<keyword evidence="8" id="KW-1185">Reference proteome</keyword>
<dbReference type="HOGENOM" id="CLU_030581_0_0_1"/>
<dbReference type="GO" id="GO:0005525">
    <property type="term" value="F:GTP binding"/>
    <property type="evidence" value="ECO:0007669"/>
    <property type="project" value="UniProtKB-KW"/>
</dbReference>
<dbReference type="GO" id="GO:0005739">
    <property type="term" value="C:mitochondrion"/>
    <property type="evidence" value="ECO:0007669"/>
    <property type="project" value="TreeGrafter"/>
</dbReference>
<dbReference type="PANTHER" id="PTHR46498">
    <property type="entry name" value="GTP-BINDING PROTEIN 8"/>
    <property type="match status" value="1"/>
</dbReference>
<feature type="compositionally biased region" description="Pro residues" evidence="5">
    <location>
        <begin position="529"/>
        <end position="538"/>
    </location>
</feature>
<feature type="region of interest" description="Disordered" evidence="5">
    <location>
        <begin position="321"/>
        <end position="397"/>
    </location>
</feature>
<keyword evidence="3" id="KW-0460">Magnesium</keyword>
<dbReference type="InterPro" id="IPR006073">
    <property type="entry name" value="GTP-bd"/>
</dbReference>
<feature type="domain" description="EngB-type G" evidence="6">
    <location>
        <begin position="98"/>
        <end position="278"/>
    </location>
</feature>
<proteinExistence type="predicted"/>
<dbReference type="PANTHER" id="PTHR46498:SF1">
    <property type="entry name" value="GTP-BINDING PROTEIN 8"/>
    <property type="match status" value="1"/>
</dbReference>
<evidence type="ECO:0000313" key="8">
    <source>
        <dbReference type="Proteomes" id="UP000019373"/>
    </source>
</evidence>
<dbReference type="CDD" id="cd01876">
    <property type="entry name" value="YihA_EngB"/>
    <property type="match status" value="1"/>
</dbReference>
<feature type="compositionally biased region" description="Basic residues" evidence="5">
    <location>
        <begin position="575"/>
        <end position="594"/>
    </location>
</feature>
<keyword evidence="2" id="KW-0547">Nucleotide-binding</keyword>
<dbReference type="AlphaFoldDB" id="U1HPI8"/>
<dbReference type="InterPro" id="IPR052279">
    <property type="entry name" value="EngB_GTPase"/>
</dbReference>